<dbReference type="EMBL" id="BAABGA010000107">
    <property type="protein sequence ID" value="GAA4469246.1"/>
    <property type="molecule type" value="Genomic_DNA"/>
</dbReference>
<proteinExistence type="predicted"/>
<organism evidence="1 2">
    <name type="scientific">Novipirellula rosea</name>
    <dbReference type="NCBI Taxonomy" id="1031540"/>
    <lineage>
        <taxon>Bacteria</taxon>
        <taxon>Pseudomonadati</taxon>
        <taxon>Planctomycetota</taxon>
        <taxon>Planctomycetia</taxon>
        <taxon>Pirellulales</taxon>
        <taxon>Pirellulaceae</taxon>
        <taxon>Novipirellula</taxon>
    </lineage>
</organism>
<gene>
    <name evidence="1" type="ORF">GCM10023156_60990</name>
</gene>
<name>A0ABP8NQ23_9BACT</name>
<keyword evidence="2" id="KW-1185">Reference proteome</keyword>
<protein>
    <submittedName>
        <fullName evidence="1">Uncharacterized protein</fullName>
    </submittedName>
</protein>
<reference evidence="2" key="1">
    <citation type="journal article" date="2019" name="Int. J. Syst. Evol. Microbiol.">
        <title>The Global Catalogue of Microorganisms (GCM) 10K type strain sequencing project: providing services to taxonomists for standard genome sequencing and annotation.</title>
        <authorList>
            <consortium name="The Broad Institute Genomics Platform"/>
            <consortium name="The Broad Institute Genome Sequencing Center for Infectious Disease"/>
            <person name="Wu L."/>
            <person name="Ma J."/>
        </authorList>
    </citation>
    <scope>NUCLEOTIDE SEQUENCE [LARGE SCALE GENOMIC DNA]</scope>
    <source>
        <strain evidence="2">JCM 17759</strain>
    </source>
</reference>
<accession>A0ABP8NQ23</accession>
<dbReference type="Proteomes" id="UP001500840">
    <property type="component" value="Unassembled WGS sequence"/>
</dbReference>
<evidence type="ECO:0000313" key="1">
    <source>
        <dbReference type="EMBL" id="GAA4469246.1"/>
    </source>
</evidence>
<sequence length="74" mass="7840">MATRSPFAPELLADSAVAPSPEQRLKGVLDLSPDFVGGEVTASYAGRKTHPNIRQQTLCFSGPGKRQDALSVSL</sequence>
<comment type="caution">
    <text evidence="1">The sequence shown here is derived from an EMBL/GenBank/DDBJ whole genome shotgun (WGS) entry which is preliminary data.</text>
</comment>
<evidence type="ECO:0000313" key="2">
    <source>
        <dbReference type="Proteomes" id="UP001500840"/>
    </source>
</evidence>